<name>A0A5C4SEB1_9FLAO</name>
<evidence type="ECO:0000313" key="2">
    <source>
        <dbReference type="Proteomes" id="UP000308713"/>
    </source>
</evidence>
<dbReference type="AlphaFoldDB" id="A0A5C4SEB1"/>
<proteinExistence type="predicted"/>
<dbReference type="EMBL" id="VDCS01000016">
    <property type="protein sequence ID" value="TNJ41876.1"/>
    <property type="molecule type" value="Genomic_DNA"/>
</dbReference>
<dbReference type="OrthoDB" id="1440711at2"/>
<evidence type="ECO:0000313" key="1">
    <source>
        <dbReference type="EMBL" id="TNJ41876.1"/>
    </source>
</evidence>
<organism evidence="1 2">
    <name type="scientific">Allotamlana fucoidanivorans</name>
    <dbReference type="NCBI Taxonomy" id="2583814"/>
    <lineage>
        <taxon>Bacteria</taxon>
        <taxon>Pseudomonadati</taxon>
        <taxon>Bacteroidota</taxon>
        <taxon>Flavobacteriia</taxon>
        <taxon>Flavobacteriales</taxon>
        <taxon>Flavobacteriaceae</taxon>
        <taxon>Allotamlana</taxon>
    </lineage>
</organism>
<sequence>MKDFITLLNQYPKLSESKVSISSLGVAHRVFFNWKEKGLIDYEHNFTQEDLDNNVTRKKIKLNAFEALWILIIKELRSFNIGLDTIGKLKTFLFTVPNYNFIKDLSKTELKEISEHMLNQGMNSFLSAFDLNVETQIDHLNNLTDSNKIYYSNLSILINVILLSGQAPSLFIFKKPVEEELGFEIFNPTLEFKYYSQINEDYRSHLINGLIEHSVINIPIRPLFEHFFDNKLLIKYAIDFNLYTDGELKILKLLKSKDFNKIIIHKNNDQQITIESTSSEQVLGNKAIELRRTLGLKQYERAEIIHRNDKHLVITNTTKQKIDLGNT</sequence>
<dbReference type="RefSeq" id="WP_139698586.1">
    <property type="nucleotide sequence ID" value="NZ_CP074074.1"/>
</dbReference>
<comment type="caution">
    <text evidence="1">The sequence shown here is derived from an EMBL/GenBank/DDBJ whole genome shotgun (WGS) entry which is preliminary data.</text>
</comment>
<keyword evidence="2" id="KW-1185">Reference proteome</keyword>
<accession>A0A5C4SEB1</accession>
<gene>
    <name evidence="1" type="ORF">FGF67_15040</name>
</gene>
<dbReference type="Proteomes" id="UP000308713">
    <property type="component" value="Unassembled WGS sequence"/>
</dbReference>
<protein>
    <submittedName>
        <fullName evidence="1">Uncharacterized protein</fullName>
    </submittedName>
</protein>
<reference evidence="1 2" key="1">
    <citation type="submission" date="2019-05" db="EMBL/GenBank/DDBJ databases">
        <title>Tamlana fucoidanivorans sp. nov., isolated from the surface of algae collected from Fujian province in China.</title>
        <authorList>
            <person name="Li J."/>
        </authorList>
    </citation>
    <scope>NUCLEOTIDE SEQUENCE [LARGE SCALE GENOMIC DNA]</scope>
    <source>
        <strain evidence="1 2">CW2-9</strain>
    </source>
</reference>